<evidence type="ECO:0000313" key="2">
    <source>
        <dbReference type="Proteomes" id="UP000314294"/>
    </source>
</evidence>
<dbReference type="AlphaFoldDB" id="A0A4Z2E3B6"/>
<evidence type="ECO:0000313" key="1">
    <source>
        <dbReference type="EMBL" id="TNN23248.1"/>
    </source>
</evidence>
<dbReference type="Proteomes" id="UP000314294">
    <property type="component" value="Unassembled WGS sequence"/>
</dbReference>
<gene>
    <name evidence="1" type="ORF">EYF80_066633</name>
</gene>
<sequence length="84" mass="9135">MVSCFFRVLTRLATGPELLLHVGGVPAAAHGPPEPLRRLLDLQLPLDLLPQQRASVFQALLELGVQNVSVLQTQQFPSLETHGS</sequence>
<reference evidence="1 2" key="1">
    <citation type="submission" date="2019-03" db="EMBL/GenBank/DDBJ databases">
        <title>First draft genome of Liparis tanakae, snailfish: a comprehensive survey of snailfish specific genes.</title>
        <authorList>
            <person name="Kim W."/>
            <person name="Song I."/>
            <person name="Jeong J.-H."/>
            <person name="Kim D."/>
            <person name="Kim S."/>
            <person name="Ryu S."/>
            <person name="Song J.Y."/>
            <person name="Lee S.K."/>
        </authorList>
    </citation>
    <scope>NUCLEOTIDE SEQUENCE [LARGE SCALE GENOMIC DNA]</scope>
    <source>
        <tissue evidence="1">Muscle</tissue>
    </source>
</reference>
<comment type="caution">
    <text evidence="1">The sequence shown here is derived from an EMBL/GenBank/DDBJ whole genome shotgun (WGS) entry which is preliminary data.</text>
</comment>
<name>A0A4Z2E3B6_9TELE</name>
<organism evidence="1 2">
    <name type="scientific">Liparis tanakae</name>
    <name type="common">Tanaka's snailfish</name>
    <dbReference type="NCBI Taxonomy" id="230148"/>
    <lineage>
        <taxon>Eukaryota</taxon>
        <taxon>Metazoa</taxon>
        <taxon>Chordata</taxon>
        <taxon>Craniata</taxon>
        <taxon>Vertebrata</taxon>
        <taxon>Euteleostomi</taxon>
        <taxon>Actinopterygii</taxon>
        <taxon>Neopterygii</taxon>
        <taxon>Teleostei</taxon>
        <taxon>Neoteleostei</taxon>
        <taxon>Acanthomorphata</taxon>
        <taxon>Eupercaria</taxon>
        <taxon>Perciformes</taxon>
        <taxon>Cottioidei</taxon>
        <taxon>Cottales</taxon>
        <taxon>Liparidae</taxon>
        <taxon>Liparis</taxon>
    </lineage>
</organism>
<dbReference type="EMBL" id="SRLO01019198">
    <property type="protein sequence ID" value="TNN23248.1"/>
    <property type="molecule type" value="Genomic_DNA"/>
</dbReference>
<protein>
    <submittedName>
        <fullName evidence="1">Uncharacterized protein</fullName>
    </submittedName>
</protein>
<keyword evidence="2" id="KW-1185">Reference proteome</keyword>
<accession>A0A4Z2E3B6</accession>
<proteinExistence type="predicted"/>